<dbReference type="AlphaFoldDB" id="I3CHB2"/>
<evidence type="ECO:0000313" key="10">
    <source>
        <dbReference type="Proteomes" id="UP000005744"/>
    </source>
</evidence>
<dbReference type="EC" id="2.1.1.264" evidence="6"/>
<comment type="function">
    <text evidence="6">Specifically methylates the guanine in position 2445 (m2G2445) and the guanine in position 2069 (m7G2069) of 23S rRNA.</text>
</comment>
<evidence type="ECO:0000256" key="5">
    <source>
        <dbReference type="ARBA" id="ARBA00022691"/>
    </source>
</evidence>
<dbReference type="Gene3D" id="3.40.50.150">
    <property type="entry name" value="Vaccinia Virus protein VP39"/>
    <property type="match status" value="2"/>
</dbReference>
<dbReference type="PROSITE" id="PS51165">
    <property type="entry name" value="THUMP"/>
    <property type="match status" value="1"/>
</dbReference>
<dbReference type="Pfam" id="PF10672">
    <property type="entry name" value="Methyltrans_SAM"/>
    <property type="match status" value="1"/>
</dbReference>
<dbReference type="OrthoDB" id="9809404at2"/>
<dbReference type="Proteomes" id="UP000005744">
    <property type="component" value="Unassembled WGS sequence"/>
</dbReference>
<keyword evidence="7" id="KW-0694">RNA-binding</keyword>
<name>I3CHB2_9GAMM</name>
<keyword evidence="1 6" id="KW-0963">Cytoplasm</keyword>
<dbReference type="GO" id="GO:0005737">
    <property type="term" value="C:cytoplasm"/>
    <property type="evidence" value="ECO:0007669"/>
    <property type="project" value="UniProtKB-SubCell"/>
</dbReference>
<dbReference type="EMBL" id="JH600070">
    <property type="protein sequence ID" value="EIJ43005.1"/>
    <property type="molecule type" value="Genomic_DNA"/>
</dbReference>
<comment type="subcellular location">
    <subcellularLocation>
        <location evidence="6">Cytoplasm</location>
    </subcellularLocation>
</comment>
<dbReference type="PROSITE" id="PS01261">
    <property type="entry name" value="UPF0020"/>
    <property type="match status" value="1"/>
</dbReference>
<dbReference type="InterPro" id="IPR053943">
    <property type="entry name" value="RlmKL-like_Mtase_CS"/>
</dbReference>
<comment type="catalytic activity">
    <reaction evidence="6">
        <text>guanosine(2069) in 23S rRNA + S-adenosyl-L-methionine = N(2)-methylguanosine(2069) in 23S rRNA + S-adenosyl-L-homocysteine + H(+)</text>
        <dbReference type="Rhea" id="RHEA:43772"/>
        <dbReference type="Rhea" id="RHEA-COMP:10688"/>
        <dbReference type="Rhea" id="RHEA-COMP:10689"/>
        <dbReference type="ChEBI" id="CHEBI:15378"/>
        <dbReference type="ChEBI" id="CHEBI:57856"/>
        <dbReference type="ChEBI" id="CHEBI:59789"/>
        <dbReference type="ChEBI" id="CHEBI:74269"/>
        <dbReference type="ChEBI" id="CHEBI:74481"/>
        <dbReference type="EC" id="2.1.1.264"/>
    </reaction>
</comment>
<proteinExistence type="inferred from homology"/>
<gene>
    <name evidence="6" type="primary">rlmL</name>
    <name evidence="9" type="ORF">BegalDRAFT_2141</name>
</gene>
<evidence type="ECO:0000259" key="8">
    <source>
        <dbReference type="PROSITE" id="PS51165"/>
    </source>
</evidence>
<evidence type="ECO:0000256" key="7">
    <source>
        <dbReference type="PROSITE-ProRule" id="PRU00529"/>
    </source>
</evidence>
<comment type="similarity">
    <text evidence="6">Belongs to the methyltransferase superfamily. RlmKL family.</text>
</comment>
<evidence type="ECO:0000256" key="3">
    <source>
        <dbReference type="ARBA" id="ARBA00022603"/>
    </source>
</evidence>
<evidence type="ECO:0000313" key="9">
    <source>
        <dbReference type="EMBL" id="EIJ43005.1"/>
    </source>
</evidence>
<dbReference type="Pfam" id="PF02926">
    <property type="entry name" value="THUMP"/>
    <property type="match status" value="1"/>
</dbReference>
<dbReference type="EC" id="2.1.1.173" evidence="6"/>
<dbReference type="InterPro" id="IPR000241">
    <property type="entry name" value="RlmKL-like_Mtase"/>
</dbReference>
<evidence type="ECO:0000256" key="6">
    <source>
        <dbReference type="HAMAP-Rule" id="MF_01858"/>
    </source>
</evidence>
<dbReference type="Pfam" id="PF01170">
    <property type="entry name" value="UPF0020"/>
    <property type="match status" value="1"/>
</dbReference>
<dbReference type="GO" id="GO:0070043">
    <property type="term" value="F:rRNA (guanine-N7-)-methyltransferase activity"/>
    <property type="evidence" value="ECO:0007669"/>
    <property type="project" value="UniProtKB-UniRule"/>
</dbReference>
<dbReference type="InterPro" id="IPR004114">
    <property type="entry name" value="THUMP_dom"/>
</dbReference>
<keyword evidence="5 6" id="KW-0949">S-adenosyl-L-methionine</keyword>
<dbReference type="HOGENOM" id="CLU_014042_2_0_6"/>
<reference evidence="9 10" key="1">
    <citation type="submission" date="2011-11" db="EMBL/GenBank/DDBJ databases">
        <title>Improved High-Quality Draft sequence of Beggiatoa alba B18lD.</title>
        <authorList>
            <consortium name="US DOE Joint Genome Institute"/>
            <person name="Lucas S."/>
            <person name="Han J."/>
            <person name="Lapidus A."/>
            <person name="Cheng J.-F."/>
            <person name="Goodwin L."/>
            <person name="Pitluck S."/>
            <person name="Peters L."/>
            <person name="Mikhailova N."/>
            <person name="Held B."/>
            <person name="Detter J.C."/>
            <person name="Han C."/>
            <person name="Tapia R."/>
            <person name="Land M."/>
            <person name="Hauser L."/>
            <person name="Kyrpides N."/>
            <person name="Ivanova N."/>
            <person name="Pagani I."/>
            <person name="Samuel K."/>
            <person name="Teske A."/>
            <person name="Mueller J."/>
            <person name="Woyke T."/>
        </authorList>
    </citation>
    <scope>NUCLEOTIDE SEQUENCE [LARGE SCALE GENOMIC DNA]</scope>
    <source>
        <strain evidence="9 10">B18LD</strain>
    </source>
</reference>
<evidence type="ECO:0000256" key="1">
    <source>
        <dbReference type="ARBA" id="ARBA00022490"/>
    </source>
</evidence>
<evidence type="ECO:0000256" key="2">
    <source>
        <dbReference type="ARBA" id="ARBA00022552"/>
    </source>
</evidence>
<organism evidence="9 10">
    <name type="scientific">Beggiatoa alba B18LD</name>
    <dbReference type="NCBI Taxonomy" id="395493"/>
    <lineage>
        <taxon>Bacteria</taxon>
        <taxon>Pseudomonadati</taxon>
        <taxon>Pseudomonadota</taxon>
        <taxon>Gammaproteobacteria</taxon>
        <taxon>Thiotrichales</taxon>
        <taxon>Thiotrichaceae</taxon>
        <taxon>Beggiatoa</taxon>
    </lineage>
</organism>
<dbReference type="InterPro" id="IPR054170">
    <property type="entry name" value="RlmL_1st"/>
</dbReference>
<evidence type="ECO:0000256" key="4">
    <source>
        <dbReference type="ARBA" id="ARBA00022679"/>
    </source>
</evidence>
<dbReference type="SMART" id="SM00981">
    <property type="entry name" value="THUMP"/>
    <property type="match status" value="1"/>
</dbReference>
<dbReference type="GO" id="GO:0052915">
    <property type="term" value="F:23S rRNA (guanine(2445)-N(2))-methyltransferase activity"/>
    <property type="evidence" value="ECO:0007669"/>
    <property type="project" value="UniProtKB-UniRule"/>
</dbReference>
<dbReference type="HAMAP" id="MF_01858">
    <property type="entry name" value="23SrRNA_methyltr_KL"/>
    <property type="match status" value="1"/>
</dbReference>
<dbReference type="CDD" id="cd11715">
    <property type="entry name" value="THUMP_AdoMetMT"/>
    <property type="match status" value="1"/>
</dbReference>
<keyword evidence="4 6" id="KW-0808">Transferase</keyword>
<comment type="catalytic activity">
    <reaction evidence="6">
        <text>guanosine(2445) in 23S rRNA + S-adenosyl-L-methionine = N(2)-methylguanosine(2445) in 23S rRNA + S-adenosyl-L-homocysteine + H(+)</text>
        <dbReference type="Rhea" id="RHEA:42740"/>
        <dbReference type="Rhea" id="RHEA-COMP:10215"/>
        <dbReference type="Rhea" id="RHEA-COMP:10216"/>
        <dbReference type="ChEBI" id="CHEBI:15378"/>
        <dbReference type="ChEBI" id="CHEBI:57856"/>
        <dbReference type="ChEBI" id="CHEBI:59789"/>
        <dbReference type="ChEBI" id="CHEBI:74269"/>
        <dbReference type="ChEBI" id="CHEBI:74481"/>
        <dbReference type="EC" id="2.1.1.173"/>
    </reaction>
</comment>
<dbReference type="eggNOG" id="COG0116">
    <property type="taxonomic scope" value="Bacteria"/>
</dbReference>
<keyword evidence="10" id="KW-1185">Reference proteome</keyword>
<keyword evidence="2 6" id="KW-0698">rRNA processing</keyword>
<dbReference type="PANTHER" id="PTHR47313:SF1">
    <property type="entry name" value="RIBOSOMAL RNA LARGE SUBUNIT METHYLTRANSFERASE K_L"/>
    <property type="match status" value="1"/>
</dbReference>
<sequence length="744" mass="84072">MSDLLSLFATSPKGMEPLLADELNALGLSEVKPTRAGVSFQGTLRQAYQVCLWSRIANRVLLPLATFPAPDADALYEGVLDIDWTEHLDPAGSIAVDFTSLHSAITHTHFGALRVKDAIVDQFRNRYNTRPNVALDQPDLRINAYLHQDTATISLDLSGDSLHRRGYRETGVTAPLKENLAAALLARSKWQDIAQAGGMLLDPMCGSGTLLIEGAWIAGDIAPALLRNYFGFSRWLQHVPKVWKDLTAEAEERKQMGLQKLPPIVGYDADATAIRVAIRNIEKAGLHGKIHVERRALAQTTDPQQTTGLFIVNPPYGERLGELESIRQLFSFLGSTLRNHFVGWHAGVLSGNAELGKQIGIRAEKIYTLYNGAIECKFLRFQVTPDWFMRYTQTADASAPASNAWTHASPARPAKQFTALEDLSDNARMFANRLQKNIKQLSPWAKRENIHCYRLYDADMPEYAIAVDKYEQWIHIQEYAPPKSIDPQKAEARFQEALQACSAVLQIPLADLFVKVRRQQKGRAQYEKFDEAGKFYEVHEGKAVLLVNFTDYLDTGLFLDHRTTRQWLYEMAQGKRFLNLFAYTGSATVHAALGGASTTTTVDMSHVYLNWAKRNLARNGFSDHRHHFVQADCFTWLEEEAQRLVSSPYRLPRYDLIFLDPPTFSNSKRMENTLDVQRDHVALIRAAMHCLTRQGLLIFSTNYQKFKLDMDALADLQIEDVSTASLPFDYARNPKIHQCWKIRF</sequence>
<dbReference type="NCBIfam" id="NF008748">
    <property type="entry name" value="PRK11783.1"/>
    <property type="match status" value="1"/>
</dbReference>
<protein>
    <recommendedName>
        <fullName evidence="6">Ribosomal RNA large subunit methyltransferase K/L</fullName>
    </recommendedName>
    <domain>
        <recommendedName>
            <fullName evidence="6">23S rRNA m2G2445 methyltransferase</fullName>
            <ecNumber evidence="6">2.1.1.173</ecNumber>
        </recommendedName>
        <alternativeName>
            <fullName evidence="6">rRNA (guanine-N(2)-)-methyltransferase RlmL</fullName>
        </alternativeName>
    </domain>
    <domain>
        <recommendedName>
            <fullName evidence="6">23S rRNA m7G2069 methyltransferase</fullName>
            <ecNumber evidence="6">2.1.1.264</ecNumber>
        </recommendedName>
        <alternativeName>
            <fullName evidence="6">rRNA (guanine-N(7)-)-methyltransferase RlmK</fullName>
        </alternativeName>
    </domain>
</protein>
<dbReference type="PIRSF" id="PIRSF037618">
    <property type="entry name" value="RNA_Mtase_bacteria_prd"/>
    <property type="match status" value="1"/>
</dbReference>
<accession>I3CHB2</accession>
<dbReference type="STRING" id="395493.BegalDRAFT_2141"/>
<feature type="domain" description="THUMP" evidence="8">
    <location>
        <begin position="46"/>
        <end position="157"/>
    </location>
</feature>
<dbReference type="InterPro" id="IPR029063">
    <property type="entry name" value="SAM-dependent_MTases_sf"/>
</dbReference>
<dbReference type="Pfam" id="PF22020">
    <property type="entry name" value="RlmL_1st"/>
    <property type="match status" value="1"/>
</dbReference>
<dbReference type="InterPro" id="IPR017244">
    <property type="entry name" value="23SrRNA_methyltr_KL"/>
</dbReference>
<dbReference type="CDD" id="cd02440">
    <property type="entry name" value="AdoMet_MTases"/>
    <property type="match status" value="1"/>
</dbReference>
<dbReference type="InterPro" id="IPR019614">
    <property type="entry name" value="SAM-dep_methyl-trfase"/>
</dbReference>
<dbReference type="RefSeq" id="WP_002689872.1">
    <property type="nucleotide sequence ID" value="NZ_JH600070.1"/>
</dbReference>
<dbReference type="GO" id="GO:0003723">
    <property type="term" value="F:RNA binding"/>
    <property type="evidence" value="ECO:0007669"/>
    <property type="project" value="UniProtKB-UniRule"/>
</dbReference>
<dbReference type="SUPFAM" id="SSF53335">
    <property type="entry name" value="S-adenosyl-L-methionine-dependent methyltransferases"/>
    <property type="match status" value="2"/>
</dbReference>
<dbReference type="Gene3D" id="3.30.2130.30">
    <property type="match status" value="1"/>
</dbReference>
<dbReference type="eggNOG" id="COG1092">
    <property type="taxonomic scope" value="Bacteria"/>
</dbReference>
<dbReference type="Gene3D" id="3.30.750.80">
    <property type="entry name" value="RNA methyltransferase domain (HRMD) like"/>
    <property type="match status" value="1"/>
</dbReference>
<keyword evidence="3 6" id="KW-0489">Methyltransferase</keyword>
<dbReference type="PANTHER" id="PTHR47313">
    <property type="entry name" value="RIBOSOMAL RNA LARGE SUBUNIT METHYLTRANSFERASE K/L"/>
    <property type="match status" value="1"/>
</dbReference>